<dbReference type="EMBL" id="ML120492">
    <property type="protein sequence ID" value="RPA91593.1"/>
    <property type="molecule type" value="Genomic_DNA"/>
</dbReference>
<gene>
    <name evidence="2" type="ORF">L873DRAFT_1819111</name>
</gene>
<sequence>MLVRDGEGAPSPNIHNLSDILQNPKQSTDPSLTPVWLSIYLLSQPRTSHLLRSNLISKKQTPEPHSQSPT</sequence>
<keyword evidence="3" id="KW-1185">Reference proteome</keyword>
<evidence type="ECO:0000313" key="2">
    <source>
        <dbReference type="EMBL" id="RPA91593.1"/>
    </source>
</evidence>
<name>A0A3N4IZL2_9PEZI</name>
<dbReference type="AlphaFoldDB" id="A0A3N4IZL2"/>
<feature type="region of interest" description="Disordered" evidence="1">
    <location>
        <begin position="1"/>
        <end position="30"/>
    </location>
</feature>
<evidence type="ECO:0000313" key="3">
    <source>
        <dbReference type="Proteomes" id="UP000276215"/>
    </source>
</evidence>
<reference evidence="2 3" key="1">
    <citation type="journal article" date="2018" name="Nat. Ecol. Evol.">
        <title>Pezizomycetes genomes reveal the molecular basis of ectomycorrhizal truffle lifestyle.</title>
        <authorList>
            <person name="Murat C."/>
            <person name="Payen T."/>
            <person name="Noel B."/>
            <person name="Kuo A."/>
            <person name="Morin E."/>
            <person name="Chen J."/>
            <person name="Kohler A."/>
            <person name="Krizsan K."/>
            <person name="Balestrini R."/>
            <person name="Da Silva C."/>
            <person name="Montanini B."/>
            <person name="Hainaut M."/>
            <person name="Levati E."/>
            <person name="Barry K.W."/>
            <person name="Belfiori B."/>
            <person name="Cichocki N."/>
            <person name="Clum A."/>
            <person name="Dockter R.B."/>
            <person name="Fauchery L."/>
            <person name="Guy J."/>
            <person name="Iotti M."/>
            <person name="Le Tacon F."/>
            <person name="Lindquist E.A."/>
            <person name="Lipzen A."/>
            <person name="Malagnac F."/>
            <person name="Mello A."/>
            <person name="Molinier V."/>
            <person name="Miyauchi S."/>
            <person name="Poulain J."/>
            <person name="Riccioni C."/>
            <person name="Rubini A."/>
            <person name="Sitrit Y."/>
            <person name="Splivallo R."/>
            <person name="Traeger S."/>
            <person name="Wang M."/>
            <person name="Zifcakova L."/>
            <person name="Wipf D."/>
            <person name="Zambonelli A."/>
            <person name="Paolocci F."/>
            <person name="Nowrousian M."/>
            <person name="Ottonello S."/>
            <person name="Baldrian P."/>
            <person name="Spatafora J.W."/>
            <person name="Henrissat B."/>
            <person name="Nagy L.G."/>
            <person name="Aury J.M."/>
            <person name="Wincker P."/>
            <person name="Grigoriev I.V."/>
            <person name="Bonfante P."/>
            <person name="Martin F.M."/>
        </authorList>
    </citation>
    <scope>NUCLEOTIDE SEQUENCE [LARGE SCALE GENOMIC DNA]</scope>
    <source>
        <strain evidence="2 3">120613-1</strain>
    </source>
</reference>
<accession>A0A3N4IZL2</accession>
<feature type="compositionally biased region" description="Polar residues" evidence="1">
    <location>
        <begin position="13"/>
        <end position="30"/>
    </location>
</feature>
<organism evidence="2 3">
    <name type="scientific">Choiromyces venosus 120613-1</name>
    <dbReference type="NCBI Taxonomy" id="1336337"/>
    <lineage>
        <taxon>Eukaryota</taxon>
        <taxon>Fungi</taxon>
        <taxon>Dikarya</taxon>
        <taxon>Ascomycota</taxon>
        <taxon>Pezizomycotina</taxon>
        <taxon>Pezizomycetes</taxon>
        <taxon>Pezizales</taxon>
        <taxon>Tuberaceae</taxon>
        <taxon>Choiromyces</taxon>
    </lineage>
</organism>
<dbReference type="Proteomes" id="UP000276215">
    <property type="component" value="Unassembled WGS sequence"/>
</dbReference>
<protein>
    <submittedName>
        <fullName evidence="2">Uncharacterized protein</fullName>
    </submittedName>
</protein>
<evidence type="ECO:0000256" key="1">
    <source>
        <dbReference type="SAM" id="MobiDB-lite"/>
    </source>
</evidence>
<proteinExistence type="predicted"/>